<comment type="similarity">
    <text evidence="2">Belongs to the bacterial sugar transferase family.</text>
</comment>
<keyword evidence="4 7" id="KW-0812">Transmembrane</keyword>
<feature type="transmembrane region" description="Helical" evidence="7">
    <location>
        <begin position="12"/>
        <end position="33"/>
    </location>
</feature>
<name>A0ABN1JE57_9FLAO</name>
<keyword evidence="10" id="KW-1185">Reference proteome</keyword>
<dbReference type="EMBL" id="BAAAGF010000001">
    <property type="protein sequence ID" value="GAA0737321.1"/>
    <property type="molecule type" value="Genomic_DNA"/>
</dbReference>
<keyword evidence="5 7" id="KW-1133">Transmembrane helix</keyword>
<comment type="subcellular location">
    <subcellularLocation>
        <location evidence="1">Membrane</location>
        <topology evidence="1">Multi-pass membrane protein</topology>
    </subcellularLocation>
</comment>
<evidence type="ECO:0000256" key="7">
    <source>
        <dbReference type="SAM" id="Phobius"/>
    </source>
</evidence>
<evidence type="ECO:0000256" key="2">
    <source>
        <dbReference type="ARBA" id="ARBA00006464"/>
    </source>
</evidence>
<dbReference type="NCBIfam" id="TIGR03025">
    <property type="entry name" value="EPS_sugtrans"/>
    <property type="match status" value="1"/>
</dbReference>
<evidence type="ECO:0000259" key="8">
    <source>
        <dbReference type="Pfam" id="PF02397"/>
    </source>
</evidence>
<evidence type="ECO:0000256" key="3">
    <source>
        <dbReference type="ARBA" id="ARBA00022679"/>
    </source>
</evidence>
<dbReference type="InterPro" id="IPR017473">
    <property type="entry name" value="Undecaprenyl-P_gluc_Ptfrase"/>
</dbReference>
<evidence type="ECO:0000256" key="5">
    <source>
        <dbReference type="ARBA" id="ARBA00022989"/>
    </source>
</evidence>
<comment type="caution">
    <text evidence="9">The sequence shown here is derived from an EMBL/GenBank/DDBJ whole genome shotgun (WGS) entry which is preliminary data.</text>
</comment>
<feature type="transmembrane region" description="Helical" evidence="7">
    <location>
        <begin position="267"/>
        <end position="289"/>
    </location>
</feature>
<evidence type="ECO:0000313" key="10">
    <source>
        <dbReference type="Proteomes" id="UP001500736"/>
    </source>
</evidence>
<dbReference type="PANTHER" id="PTHR30576">
    <property type="entry name" value="COLANIC BIOSYNTHESIS UDP-GLUCOSE LIPID CARRIER TRANSFERASE"/>
    <property type="match status" value="1"/>
</dbReference>
<evidence type="ECO:0000256" key="4">
    <source>
        <dbReference type="ARBA" id="ARBA00022692"/>
    </source>
</evidence>
<evidence type="ECO:0000313" key="9">
    <source>
        <dbReference type="EMBL" id="GAA0737321.1"/>
    </source>
</evidence>
<dbReference type="InterPro" id="IPR003362">
    <property type="entry name" value="Bact_transf"/>
</dbReference>
<feature type="domain" description="Bacterial sugar transferase" evidence="8">
    <location>
        <begin position="262"/>
        <end position="446"/>
    </location>
</feature>
<protein>
    <submittedName>
        <fullName evidence="9">Undecaprenyl-phosphate glucose phosphotransferase</fullName>
    </submittedName>
</protein>
<keyword evidence="6 7" id="KW-0472">Membrane</keyword>
<dbReference type="Proteomes" id="UP001500736">
    <property type="component" value="Unassembled WGS sequence"/>
</dbReference>
<evidence type="ECO:0000256" key="1">
    <source>
        <dbReference type="ARBA" id="ARBA00004141"/>
    </source>
</evidence>
<dbReference type="Pfam" id="PF02397">
    <property type="entry name" value="Bac_transf"/>
    <property type="match status" value="1"/>
</dbReference>
<evidence type="ECO:0000256" key="6">
    <source>
        <dbReference type="ARBA" id="ARBA00023136"/>
    </source>
</evidence>
<proteinExistence type="inferred from homology"/>
<feature type="transmembrane region" description="Helical" evidence="7">
    <location>
        <begin position="45"/>
        <end position="64"/>
    </location>
</feature>
<reference evidence="9 10" key="1">
    <citation type="journal article" date="2019" name="Int. J. Syst. Evol. Microbiol.">
        <title>The Global Catalogue of Microorganisms (GCM) 10K type strain sequencing project: providing services to taxonomists for standard genome sequencing and annotation.</title>
        <authorList>
            <consortium name="The Broad Institute Genomics Platform"/>
            <consortium name="The Broad Institute Genome Sequencing Center for Infectious Disease"/>
            <person name="Wu L."/>
            <person name="Ma J."/>
        </authorList>
    </citation>
    <scope>NUCLEOTIDE SEQUENCE [LARGE SCALE GENOMIC DNA]</scope>
    <source>
        <strain evidence="9 10">JCM 15976</strain>
    </source>
</reference>
<feature type="transmembrane region" description="Helical" evidence="7">
    <location>
        <begin position="105"/>
        <end position="126"/>
    </location>
</feature>
<sequence length="453" mass="53041">MSTFKQGRYSGYLRPISYLIDLSIINGLATSYFFKGVIDSQDFALTISLAWVTLSVSSKFYDVYRYTREVTMLSMIIRQSILFLLIVFAYFGYNNHLGIKPSIVIKYTLSVFFLITLFKFTIYYLLQKYRTAFGGNYRKTVIFGVNKKTLALENFFNKNPEYGYIHKKTFSFKDKKEVNLENYFEFILQEGVDEIYCSISELSNNQIGEVIDFADNNLKILKFLPDNKEIYAKKLKYEYYDYIPILSLRNIPLEESINMVIKRIFDIVFSGLVIIFILSWLTPIIALLIKLESKGPVFFKQSRNGFNYTEFDCYKFRSMMPNKDAHLQQATKNDMRVTKVGRFIRKTSIDELPQFFNVLFGDMSVVGPRPHMVSHTNMYAKKIDKFMVRHFVKPGITGLAQISGFRGEVETDKDIIGRVKYDIFYIENWSIFLDLKIIFKTFMNAIQGEEKAY</sequence>
<accession>A0ABN1JE57</accession>
<feature type="transmembrane region" description="Helical" evidence="7">
    <location>
        <begin position="76"/>
        <end position="93"/>
    </location>
</feature>
<organism evidence="9 10">
    <name type="scientific">Gaetbulibacter jejuensis</name>
    <dbReference type="NCBI Taxonomy" id="584607"/>
    <lineage>
        <taxon>Bacteria</taxon>
        <taxon>Pseudomonadati</taxon>
        <taxon>Bacteroidota</taxon>
        <taxon>Flavobacteriia</taxon>
        <taxon>Flavobacteriales</taxon>
        <taxon>Flavobacteriaceae</taxon>
        <taxon>Gaetbulibacter</taxon>
    </lineage>
</organism>
<gene>
    <name evidence="9" type="ORF">GCM10009431_04050</name>
</gene>
<dbReference type="NCBIfam" id="TIGR03023">
    <property type="entry name" value="WcaJ_sugtrans"/>
    <property type="match status" value="1"/>
</dbReference>
<dbReference type="InterPro" id="IPR017475">
    <property type="entry name" value="EPS_sugar_tfrase"/>
</dbReference>
<dbReference type="RefSeq" id="WP_343795373.1">
    <property type="nucleotide sequence ID" value="NZ_BAAAGF010000001.1"/>
</dbReference>
<dbReference type="PANTHER" id="PTHR30576:SF0">
    <property type="entry name" value="UNDECAPRENYL-PHOSPHATE N-ACETYLGALACTOSAMINYL 1-PHOSPHATE TRANSFERASE-RELATED"/>
    <property type="match status" value="1"/>
</dbReference>
<keyword evidence="3" id="KW-0808">Transferase</keyword>